<sequence length="352" mass="39846">MFDRRPVDPPPIIQLLISSKDGSKHSESSIFESPWLFMCATLLPEDNTGDNKFQLDTTLRSATGCMVSSLNQLKNLNNENGAFFVFPDISVRVEGKYRFRMTLFEIARDGVHCLNSIDTDPFTVYPAKKFPGMEESTSLSRLFAEQGLKIRIRKDVRTRRKPSRRRQLVENAVAQLETESHDLATSSEPPGDEEESLIKSNSPPVKRNQIIAGPLHTGGASTSHSPPTITLPRNILDTHGRSLIPWQNADHKISLPPISANQPSTTSYTSSHSYSILNSPRPSILPQQEFATARVENIVRYPVYDHPHVHPSPFELHRPLPHPIRRRQDNPTRDEMYPEPYGSTDRNLKRKK</sequence>
<evidence type="ECO:0000256" key="2">
    <source>
        <dbReference type="ARBA" id="ARBA00023015"/>
    </source>
</evidence>
<evidence type="ECO:0000256" key="5">
    <source>
        <dbReference type="SAM" id="MobiDB-lite"/>
    </source>
</evidence>
<evidence type="ECO:0000256" key="1">
    <source>
        <dbReference type="ARBA" id="ARBA00004123"/>
    </source>
</evidence>
<dbReference type="EMBL" id="JAEPRA010000024">
    <property type="protein sequence ID" value="KAG2172455.1"/>
    <property type="molecule type" value="Genomic_DNA"/>
</dbReference>
<keyword evidence="4" id="KW-0539">Nucleus</keyword>
<accession>A0A8H7PEJ2</accession>
<keyword evidence="3" id="KW-0804">Transcription</keyword>
<evidence type="ECO:0000313" key="8">
    <source>
        <dbReference type="Proteomes" id="UP000612746"/>
    </source>
</evidence>
<keyword evidence="8" id="KW-1185">Reference proteome</keyword>
<proteinExistence type="predicted"/>
<comment type="caution">
    <text evidence="7">The sequence shown here is derived from an EMBL/GenBank/DDBJ whole genome shotgun (WGS) entry which is preliminary data.</text>
</comment>
<evidence type="ECO:0000256" key="4">
    <source>
        <dbReference type="ARBA" id="ARBA00023242"/>
    </source>
</evidence>
<dbReference type="Proteomes" id="UP000612746">
    <property type="component" value="Unassembled WGS sequence"/>
</dbReference>
<evidence type="ECO:0000256" key="3">
    <source>
        <dbReference type="ARBA" id="ARBA00023163"/>
    </source>
</evidence>
<feature type="region of interest" description="Disordered" evidence="5">
    <location>
        <begin position="174"/>
        <end position="228"/>
    </location>
</feature>
<dbReference type="InterPro" id="IPR037525">
    <property type="entry name" value="Velvet_dom"/>
</dbReference>
<evidence type="ECO:0000259" key="6">
    <source>
        <dbReference type="PROSITE" id="PS51821"/>
    </source>
</evidence>
<name>A0A8H7PEJ2_9FUNG</name>
<dbReference type="PANTHER" id="PTHR33572:SF18">
    <property type="entry name" value="SPORE DEVELOPMENT REGULATOR VOSA"/>
    <property type="match status" value="1"/>
</dbReference>
<dbReference type="InterPro" id="IPR038491">
    <property type="entry name" value="Velvet_dom_sf"/>
</dbReference>
<reference evidence="7" key="1">
    <citation type="submission" date="2020-12" db="EMBL/GenBank/DDBJ databases">
        <title>Metabolic potential, ecology and presence of endohyphal bacteria is reflected in genomic diversity of Mucoromycotina.</title>
        <authorList>
            <person name="Muszewska A."/>
            <person name="Okrasinska A."/>
            <person name="Steczkiewicz K."/>
            <person name="Drgas O."/>
            <person name="Orlowska M."/>
            <person name="Perlinska-Lenart U."/>
            <person name="Aleksandrzak-Piekarczyk T."/>
            <person name="Szatraj K."/>
            <person name="Zielenkiewicz U."/>
            <person name="Pilsyk S."/>
            <person name="Malc E."/>
            <person name="Mieczkowski P."/>
            <person name="Kruszewska J.S."/>
            <person name="Biernat P."/>
            <person name="Pawlowska J."/>
        </authorList>
    </citation>
    <scope>NUCLEOTIDE SEQUENCE</scope>
    <source>
        <strain evidence="7">WA0000051536</strain>
    </source>
</reference>
<feature type="region of interest" description="Disordered" evidence="5">
    <location>
        <begin position="312"/>
        <end position="352"/>
    </location>
</feature>
<feature type="domain" description="Velvet" evidence="6">
    <location>
        <begin position="1"/>
        <end position="153"/>
    </location>
</feature>
<comment type="subcellular location">
    <subcellularLocation>
        <location evidence="1">Nucleus</location>
    </subcellularLocation>
</comment>
<dbReference type="GO" id="GO:0005634">
    <property type="term" value="C:nucleus"/>
    <property type="evidence" value="ECO:0007669"/>
    <property type="project" value="UniProtKB-SubCell"/>
</dbReference>
<dbReference type="Gene3D" id="2.60.40.3960">
    <property type="entry name" value="Velvet domain"/>
    <property type="match status" value="1"/>
</dbReference>
<feature type="compositionally biased region" description="Polar residues" evidence="5">
    <location>
        <begin position="219"/>
        <end position="228"/>
    </location>
</feature>
<gene>
    <name evidence="7" type="ORF">INT44_006628</name>
</gene>
<dbReference type="Pfam" id="PF11754">
    <property type="entry name" value="Velvet"/>
    <property type="match status" value="2"/>
</dbReference>
<dbReference type="InterPro" id="IPR021740">
    <property type="entry name" value="Velvet"/>
</dbReference>
<dbReference type="OrthoDB" id="5599552at2759"/>
<dbReference type="PANTHER" id="PTHR33572">
    <property type="entry name" value="SPORE DEVELOPMENT REGULATOR VOSA"/>
    <property type="match status" value="1"/>
</dbReference>
<organism evidence="7 8">
    <name type="scientific">Umbelopsis vinacea</name>
    <dbReference type="NCBI Taxonomy" id="44442"/>
    <lineage>
        <taxon>Eukaryota</taxon>
        <taxon>Fungi</taxon>
        <taxon>Fungi incertae sedis</taxon>
        <taxon>Mucoromycota</taxon>
        <taxon>Mucoromycotina</taxon>
        <taxon>Umbelopsidomycetes</taxon>
        <taxon>Umbelopsidales</taxon>
        <taxon>Umbelopsidaceae</taxon>
        <taxon>Umbelopsis</taxon>
    </lineage>
</organism>
<dbReference type="AlphaFoldDB" id="A0A8H7PEJ2"/>
<keyword evidence="2" id="KW-0805">Transcription regulation</keyword>
<dbReference type="PROSITE" id="PS51821">
    <property type="entry name" value="VELVET"/>
    <property type="match status" value="1"/>
</dbReference>
<evidence type="ECO:0000313" key="7">
    <source>
        <dbReference type="EMBL" id="KAG2172455.1"/>
    </source>
</evidence>
<protein>
    <recommendedName>
        <fullName evidence="6">Velvet domain-containing protein</fullName>
    </recommendedName>
</protein>
<feature type="compositionally biased region" description="Basic and acidic residues" evidence="5">
    <location>
        <begin position="326"/>
        <end position="336"/>
    </location>
</feature>